<keyword evidence="2" id="KW-0472">Membrane</keyword>
<evidence type="ECO:0000313" key="3">
    <source>
        <dbReference type="EMBL" id="RWX76893.1"/>
    </source>
</evidence>
<keyword evidence="2" id="KW-0812">Transmembrane</keyword>
<reference evidence="3 4" key="1">
    <citation type="submission" date="2019-01" db="EMBL/GenBank/DDBJ databases">
        <title>The draft genome of Rhizobium sp. 24NR.</title>
        <authorList>
            <person name="Liu L."/>
            <person name="Liang L."/>
            <person name="Shi S."/>
            <person name="Xu L."/>
            <person name="Wang X."/>
            <person name="Li L."/>
            <person name="Zhang X."/>
        </authorList>
    </citation>
    <scope>NUCLEOTIDE SEQUENCE [LARGE SCALE GENOMIC DNA]</scope>
    <source>
        <strain evidence="3 4">24NR</strain>
    </source>
</reference>
<keyword evidence="2" id="KW-1133">Transmembrane helix</keyword>
<dbReference type="Proteomes" id="UP000287687">
    <property type="component" value="Unassembled WGS sequence"/>
</dbReference>
<organism evidence="3 4">
    <name type="scientific">Neorhizobium lilium</name>
    <dbReference type="NCBI Taxonomy" id="2503024"/>
    <lineage>
        <taxon>Bacteria</taxon>
        <taxon>Pseudomonadati</taxon>
        <taxon>Pseudomonadota</taxon>
        <taxon>Alphaproteobacteria</taxon>
        <taxon>Hyphomicrobiales</taxon>
        <taxon>Rhizobiaceae</taxon>
        <taxon>Rhizobium/Agrobacterium group</taxon>
        <taxon>Neorhizobium</taxon>
    </lineage>
</organism>
<dbReference type="AlphaFoldDB" id="A0A3S3VHP4"/>
<sequence>MDRSDRGDAQTRARVYQSARQALDAGLRRQGVSDTLIIMQQQKRLEDKILEIEKEEIDRLAQHASEPVLPADAVVVGPMSREPAGPTSADDALPDEGPRREAELPTGEPQHAPHVEPIDPQVGPHAGSHLAPQANAGFESPALNADDGLTARSERPQAVQYEPAVQKKSRVAKSGNGLDVSPKRRAKSRRRRGFLSRLLTWVITLILVGVACWWFYTSGMVQSVMQDALQAADRAARGQGGSSHFDPRGGFSDDWAEVFKPTDVAKLKVGGQATAEAVAGSEGPAVRITSADPGQNGDVVIEVPADLLRQMAAKTSTIALTVQSDANQAAQLSVRCDFGSLGECSRHRFTATQEKLEALFNVSFDRTLAPTSAGRIILNAGLEGPNKPILLYSVRVLSGH</sequence>
<dbReference type="EMBL" id="SBIP01000003">
    <property type="protein sequence ID" value="RWX76893.1"/>
    <property type="molecule type" value="Genomic_DNA"/>
</dbReference>
<gene>
    <name evidence="3" type="ORF">EPK99_14580</name>
</gene>
<accession>A0A3S3VHP4</accession>
<protein>
    <recommendedName>
        <fullName evidence="5">Biotin transporter BioY</fullName>
    </recommendedName>
</protein>
<name>A0A3S3VHP4_9HYPH</name>
<comment type="caution">
    <text evidence="3">The sequence shown here is derived from an EMBL/GenBank/DDBJ whole genome shotgun (WGS) entry which is preliminary data.</text>
</comment>
<evidence type="ECO:0000256" key="1">
    <source>
        <dbReference type="SAM" id="MobiDB-lite"/>
    </source>
</evidence>
<keyword evidence="4" id="KW-1185">Reference proteome</keyword>
<evidence type="ECO:0008006" key="5">
    <source>
        <dbReference type="Google" id="ProtNLM"/>
    </source>
</evidence>
<dbReference type="OrthoDB" id="7870844at2"/>
<evidence type="ECO:0000313" key="4">
    <source>
        <dbReference type="Proteomes" id="UP000287687"/>
    </source>
</evidence>
<feature type="region of interest" description="Disordered" evidence="1">
    <location>
        <begin position="77"/>
        <end position="187"/>
    </location>
</feature>
<feature type="transmembrane region" description="Helical" evidence="2">
    <location>
        <begin position="194"/>
        <end position="216"/>
    </location>
</feature>
<evidence type="ECO:0000256" key="2">
    <source>
        <dbReference type="SAM" id="Phobius"/>
    </source>
</evidence>
<proteinExistence type="predicted"/>
<dbReference type="RefSeq" id="WP_128443809.1">
    <property type="nucleotide sequence ID" value="NZ_SBIP01000003.1"/>
</dbReference>